<keyword evidence="2" id="KW-1185">Reference proteome</keyword>
<dbReference type="Proteomes" id="UP000199144">
    <property type="component" value="Unassembled WGS sequence"/>
</dbReference>
<dbReference type="SUPFAM" id="SSF52540">
    <property type="entry name" value="P-loop containing nucleoside triphosphate hydrolases"/>
    <property type="match status" value="1"/>
</dbReference>
<proteinExistence type="predicted"/>
<dbReference type="InterPro" id="IPR040632">
    <property type="entry name" value="Sulfotransfer_4"/>
</dbReference>
<reference evidence="1 2" key="1">
    <citation type="submission" date="2016-10" db="EMBL/GenBank/DDBJ databases">
        <authorList>
            <person name="de Groot N.N."/>
        </authorList>
    </citation>
    <scope>NUCLEOTIDE SEQUENCE [LARGE SCALE GENOMIC DNA]</scope>
    <source>
        <strain evidence="1 2">DSM 15283</strain>
    </source>
</reference>
<organism evidence="1 2">
    <name type="scientific">Shimia aestuarii</name>
    <dbReference type="NCBI Taxonomy" id="254406"/>
    <lineage>
        <taxon>Bacteria</taxon>
        <taxon>Pseudomonadati</taxon>
        <taxon>Pseudomonadota</taxon>
        <taxon>Alphaproteobacteria</taxon>
        <taxon>Rhodobacterales</taxon>
        <taxon>Roseobacteraceae</taxon>
    </lineage>
</organism>
<evidence type="ECO:0000313" key="2">
    <source>
        <dbReference type="Proteomes" id="UP000199144"/>
    </source>
</evidence>
<dbReference type="Pfam" id="PF17784">
    <property type="entry name" value="Sulfotransfer_4"/>
    <property type="match status" value="1"/>
</dbReference>
<dbReference type="OrthoDB" id="7705857at2"/>
<sequence>MTRPLILHAGFHKTGTSSLQQTLKANRGAIKTHCNLVLKFRLKELLHATRGYSTWRDPLSLAKFAHRADTWLADQPDYMHRGLIASAEEFAGHMPGREGLDDYGAALDLLPELVAAFHRRYTAPDLHVVFTTRNAESWLTSAYWEHVKSSSMTMDLPEFQTRYAKAAHFTPLLDQLAEKIAPVPLHRIALEDWRYHPLGLAAPLLSLVGMDGETQAALTQIPPVNTRLPDALLQELLDLNRNISDRETRKTAKQRLIAAYEQQTGQTP</sequence>
<dbReference type="EMBL" id="FOTQ01000001">
    <property type="protein sequence ID" value="SFL51246.1"/>
    <property type="molecule type" value="Genomic_DNA"/>
</dbReference>
<gene>
    <name evidence="1" type="ORF">SAMN04488042_101513</name>
</gene>
<dbReference type="RefSeq" id="WP_093090578.1">
    <property type="nucleotide sequence ID" value="NZ_FOTQ01000001.1"/>
</dbReference>
<evidence type="ECO:0008006" key="3">
    <source>
        <dbReference type="Google" id="ProtNLM"/>
    </source>
</evidence>
<dbReference type="AlphaFoldDB" id="A0A1I4IBY1"/>
<dbReference type="Gene3D" id="3.40.50.300">
    <property type="entry name" value="P-loop containing nucleotide triphosphate hydrolases"/>
    <property type="match status" value="1"/>
</dbReference>
<protein>
    <recommendedName>
        <fullName evidence="3">Sulfotransferase family protein</fullName>
    </recommendedName>
</protein>
<evidence type="ECO:0000313" key="1">
    <source>
        <dbReference type="EMBL" id="SFL51246.1"/>
    </source>
</evidence>
<name>A0A1I4IBY1_9RHOB</name>
<accession>A0A1I4IBY1</accession>
<dbReference type="STRING" id="254406.SAMN04488042_101513"/>
<dbReference type="InterPro" id="IPR027417">
    <property type="entry name" value="P-loop_NTPase"/>
</dbReference>